<dbReference type="KEGG" id="sfm:108935548"/>
<name>A0A8C9R5R5_SCLFO</name>
<feature type="domain" description="Niban 1/2/3" evidence="3">
    <location>
        <begin position="336"/>
        <end position="498"/>
    </location>
</feature>
<feature type="region of interest" description="Disordered" evidence="2">
    <location>
        <begin position="574"/>
        <end position="634"/>
    </location>
</feature>
<feature type="compositionally biased region" description="Basic and acidic residues" evidence="2">
    <location>
        <begin position="613"/>
        <end position="630"/>
    </location>
</feature>
<dbReference type="Ensembl" id="ENSSFOT00015007405.2">
    <property type="protein sequence ID" value="ENSSFOP00015007295.1"/>
    <property type="gene ID" value="ENSSFOG00015004827.2"/>
</dbReference>
<dbReference type="OrthoDB" id="9010513at2759"/>
<dbReference type="InterPro" id="IPR059060">
    <property type="entry name" value="Niban_1/2/3_dom"/>
</dbReference>
<evidence type="ECO:0000313" key="4">
    <source>
        <dbReference type="Ensembl" id="ENSSFOP00015007295.1"/>
    </source>
</evidence>
<dbReference type="Pfam" id="PF26086">
    <property type="entry name" value="Niban2"/>
    <property type="match status" value="1"/>
</dbReference>
<organism evidence="4 5">
    <name type="scientific">Scleropages formosus</name>
    <name type="common">Asian bonytongue</name>
    <name type="synonym">Osteoglossum formosum</name>
    <dbReference type="NCBI Taxonomy" id="113540"/>
    <lineage>
        <taxon>Eukaryota</taxon>
        <taxon>Metazoa</taxon>
        <taxon>Chordata</taxon>
        <taxon>Craniata</taxon>
        <taxon>Vertebrata</taxon>
        <taxon>Euteleostomi</taxon>
        <taxon>Actinopterygii</taxon>
        <taxon>Neopterygii</taxon>
        <taxon>Teleostei</taxon>
        <taxon>Osteoglossocephala</taxon>
        <taxon>Osteoglossomorpha</taxon>
        <taxon>Osteoglossiformes</taxon>
        <taxon>Osteoglossidae</taxon>
        <taxon>Scleropages</taxon>
    </lineage>
</organism>
<sequence length="1008" mass="112712">MGLSSSSLLDESKSSHIRDQADEELRNFSPHYKRQYSVAFFSQLYDEVEQHNASQTQLLQQRDHLKIGEILYGENIMHLDDTRKWKERFVVVRADYSLECHDSYESFTKGLPSRQRVLPTGGIVLTSEEKYMEAVDRCFPRPNGVKEKSAPPMVVMPGEFPVYVSLPYRRDSYFCFHREEYRSTFISVLMDCIRHQNHDFEKKATPDVQAFLKAVQFYREEKGHYESWDMLIGSDVSVLANLVMEELLPSLETDLLPRLKGKEADRRRTWFATVEAAYLLVQEQLLKGFTALKGECQAVAKQQETLIRSHMDQIVSSRAFLEGKLKATVMEPAVRYCSENVQPFLASILEEIMGPVSSGFQEVRLLLENQMDQLCQDFQAQHSAEELEQALERLRKADLQGCYQHVESLQEPLLVLRDRFRFSRSDCLVQSAQLDMQQLMQNAVYTFELLLNTALKDHPAEPGLAMEKAKRRVLKQYDYDSSTVRKRIFRDALVDITLSAIKENLAPTCKPELHTFEQYIFADYADFIQVENVYEDILLQILDSEINKVVKEAATLKKHNLFMDSADPHFISQSSLGDSWTPPKSSPASSARAPIANTLPDHPPLGNGLSDTPGKESPRKSEQDQMDKPEILSSTKLVKDIQTLNGTEDMEVDKPNSAQITKVKAEDKLSSTRFDKHEINVQISSTGAAKDPLGDMPQSVKMVVNEIPSVLLKEKMKTDDKPSSDQTAEEEMNEMSSTVQIEEIVIDSMSCSNQPEDVGKTDADEKVTGHKVMLCTAAPETQTTVHVTSPAHLVKDSVMSLCSDTATDSTAGVSAPFSGQQSLTDTVHLGSGSASLYLDPDTETQGIIVHAIEESTMPCVVFKDPKEAVAVRCVPSVGFTESVADGNIAGPAAEGTKSNTLLSSDLAAHLSESITFAQHSSSSSEETESQVCQQVESHVEAESMEEFTQSLQSVAPMEEHSPSLHVDILGMEPEKVPIFDCAKEIQDLPVKVIEVEDLAQQYPGESNA</sequence>
<evidence type="ECO:0000256" key="1">
    <source>
        <dbReference type="ARBA" id="ARBA00010251"/>
    </source>
</evidence>
<evidence type="ECO:0000256" key="2">
    <source>
        <dbReference type="SAM" id="MobiDB-lite"/>
    </source>
</evidence>
<dbReference type="InterPro" id="IPR026088">
    <property type="entry name" value="Niban-like"/>
</dbReference>
<dbReference type="GeneTree" id="ENSGT00940000154149"/>
<dbReference type="Proteomes" id="UP000694397">
    <property type="component" value="Chromosome 9"/>
</dbReference>
<reference evidence="4 5" key="1">
    <citation type="submission" date="2019-04" db="EMBL/GenBank/DDBJ databases">
        <authorList>
            <consortium name="Wellcome Sanger Institute Data Sharing"/>
        </authorList>
    </citation>
    <scope>NUCLEOTIDE SEQUENCE [LARGE SCALE GENOMIC DNA]</scope>
</reference>
<dbReference type="AlphaFoldDB" id="A0A8C9R5R5"/>
<feature type="compositionally biased region" description="Low complexity" evidence="2">
    <location>
        <begin position="582"/>
        <end position="596"/>
    </location>
</feature>
<dbReference type="Pfam" id="PF26089">
    <property type="entry name" value="PH_Niban2"/>
    <property type="match status" value="1"/>
</dbReference>
<dbReference type="PANTHER" id="PTHR14392">
    <property type="entry name" value="NIBAN FAMILY MEMBER"/>
    <property type="match status" value="1"/>
</dbReference>
<evidence type="ECO:0000313" key="5">
    <source>
        <dbReference type="Proteomes" id="UP000694397"/>
    </source>
</evidence>
<dbReference type="PANTHER" id="PTHR14392:SF3">
    <property type="entry name" value="PROTEIN NIBAN 1"/>
    <property type="match status" value="1"/>
</dbReference>
<reference evidence="4" key="3">
    <citation type="submission" date="2025-09" db="UniProtKB">
        <authorList>
            <consortium name="Ensembl"/>
        </authorList>
    </citation>
    <scope>IDENTIFICATION</scope>
</reference>
<protein>
    <submittedName>
        <fullName evidence="4">Niban apoptosis regulator 1a</fullName>
    </submittedName>
</protein>
<accession>A0A8C9R5R5</accession>
<proteinExistence type="inferred from homology"/>
<comment type="similarity">
    <text evidence="1">Belongs to the Niban family.</text>
</comment>
<dbReference type="CDD" id="cd23949">
    <property type="entry name" value="Niban-like"/>
    <property type="match status" value="1"/>
</dbReference>
<evidence type="ECO:0000259" key="3">
    <source>
        <dbReference type="Pfam" id="PF26086"/>
    </source>
</evidence>
<reference evidence="4" key="2">
    <citation type="submission" date="2025-08" db="UniProtKB">
        <authorList>
            <consortium name="Ensembl"/>
        </authorList>
    </citation>
    <scope>IDENTIFICATION</scope>
</reference>
<feature type="region of interest" description="Disordered" evidence="2">
    <location>
        <begin position="715"/>
        <end position="737"/>
    </location>
</feature>
<keyword evidence="5" id="KW-1185">Reference proteome</keyword>
<gene>
    <name evidence="4" type="primary">NIBAN1</name>
    <name evidence="4" type="synonym">niban1</name>
</gene>